<evidence type="ECO:0000256" key="6">
    <source>
        <dbReference type="SAM" id="Phobius"/>
    </source>
</evidence>
<keyword evidence="3" id="KW-0677">Repeat</keyword>
<dbReference type="InterPro" id="IPR016167">
    <property type="entry name" value="FAD-bd_PCMH_sub1"/>
</dbReference>
<dbReference type="EMBL" id="CAMXCT030004657">
    <property type="protein sequence ID" value="CAL4797149.1"/>
    <property type="molecule type" value="Genomic_DNA"/>
</dbReference>
<dbReference type="EMBL" id="CAMXCT010004657">
    <property type="protein sequence ID" value="CAI4009837.1"/>
    <property type="molecule type" value="Genomic_DNA"/>
</dbReference>
<dbReference type="GO" id="GO:0032259">
    <property type="term" value="P:methylation"/>
    <property type="evidence" value="ECO:0007669"/>
    <property type="project" value="UniProtKB-KW"/>
</dbReference>
<evidence type="ECO:0000256" key="1">
    <source>
        <dbReference type="ARBA" id="ARBA00022603"/>
    </source>
</evidence>
<keyword evidence="6" id="KW-0812">Transmembrane</keyword>
<feature type="region of interest" description="Disordered" evidence="5">
    <location>
        <begin position="243"/>
        <end position="330"/>
    </location>
</feature>
<feature type="compositionally biased region" description="Basic and acidic residues" evidence="5">
    <location>
        <begin position="310"/>
        <end position="330"/>
    </location>
</feature>
<keyword evidence="9" id="KW-1185">Reference proteome</keyword>
<dbReference type="Gene3D" id="3.40.50.150">
    <property type="entry name" value="Vaccinia Virus protein VP39"/>
    <property type="match status" value="1"/>
</dbReference>
<keyword evidence="2" id="KW-0808">Transferase</keyword>
<gene>
    <name evidence="7" type="ORF">C1SCF055_LOCUS35168</name>
</gene>
<dbReference type="InterPro" id="IPR011990">
    <property type="entry name" value="TPR-like_helical_dom_sf"/>
</dbReference>
<dbReference type="GO" id="GO:0003677">
    <property type="term" value="F:DNA binding"/>
    <property type="evidence" value="ECO:0007669"/>
    <property type="project" value="InterPro"/>
</dbReference>
<evidence type="ECO:0000313" key="7">
    <source>
        <dbReference type="EMBL" id="CAI4009837.1"/>
    </source>
</evidence>
<reference evidence="8 9" key="2">
    <citation type="submission" date="2024-05" db="EMBL/GenBank/DDBJ databases">
        <authorList>
            <person name="Chen Y."/>
            <person name="Shah S."/>
            <person name="Dougan E. K."/>
            <person name="Thang M."/>
            <person name="Chan C."/>
        </authorList>
    </citation>
    <scope>NUCLEOTIDE SEQUENCE [LARGE SCALE GENOMIC DNA]</scope>
</reference>
<dbReference type="InterPro" id="IPR011010">
    <property type="entry name" value="DNA_brk_join_enz"/>
</dbReference>
<evidence type="ECO:0000256" key="2">
    <source>
        <dbReference type="ARBA" id="ARBA00022679"/>
    </source>
</evidence>
<dbReference type="EMBL" id="CAMXCT020004657">
    <property type="protein sequence ID" value="CAL1163212.1"/>
    <property type="molecule type" value="Genomic_DNA"/>
</dbReference>
<dbReference type="PROSITE" id="PS51375">
    <property type="entry name" value="PPR"/>
    <property type="match status" value="1"/>
</dbReference>
<dbReference type="Gene3D" id="1.25.40.10">
    <property type="entry name" value="Tetratricopeptide repeat domain"/>
    <property type="match status" value="1"/>
</dbReference>
<dbReference type="InterPro" id="IPR002885">
    <property type="entry name" value="PPR_rpt"/>
</dbReference>
<comment type="caution">
    <text evidence="7">The sequence shown here is derived from an EMBL/GenBank/DDBJ whole genome shotgun (WGS) entry which is preliminary data.</text>
</comment>
<dbReference type="SUPFAM" id="SSF56349">
    <property type="entry name" value="DNA breaking-rejoining enzymes"/>
    <property type="match status" value="1"/>
</dbReference>
<feature type="region of interest" description="Disordered" evidence="5">
    <location>
        <begin position="641"/>
        <end position="753"/>
    </location>
</feature>
<dbReference type="PANTHER" id="PTHR47447:SF17">
    <property type="entry name" value="OS12G0638900 PROTEIN"/>
    <property type="match status" value="1"/>
</dbReference>
<dbReference type="InterPro" id="IPR029063">
    <property type="entry name" value="SAM-dependent_MTases_sf"/>
</dbReference>
<keyword evidence="1" id="KW-0489">Methyltransferase</keyword>
<feature type="compositionally biased region" description="Basic residues" evidence="5">
    <location>
        <begin position="517"/>
        <end position="529"/>
    </location>
</feature>
<keyword evidence="6" id="KW-1133">Transmembrane helix</keyword>
<dbReference type="SUPFAM" id="SSF53335">
    <property type="entry name" value="S-adenosyl-L-methionine-dependent methyltransferases"/>
    <property type="match status" value="1"/>
</dbReference>
<reference evidence="7" key="1">
    <citation type="submission" date="2022-10" db="EMBL/GenBank/DDBJ databases">
        <authorList>
            <person name="Chen Y."/>
            <person name="Dougan E. K."/>
            <person name="Chan C."/>
            <person name="Rhodes N."/>
            <person name="Thang M."/>
        </authorList>
    </citation>
    <scope>NUCLEOTIDE SEQUENCE</scope>
</reference>
<evidence type="ECO:0000313" key="9">
    <source>
        <dbReference type="Proteomes" id="UP001152797"/>
    </source>
</evidence>
<protein>
    <submittedName>
        <fullName evidence="8">DNA (Cytosine-5)-methyltransferase 3B</fullName>
    </submittedName>
</protein>
<sequence>MCKNGVHQIYLTLDECAHVEALDLSLVGSEAASSTCFVSQNEAALDIAGVAQYSDALGHDTMWTLAVQILGIRRIKGDSIWEGILALFVSQLGQMVLLIVAATVQLRMYSSQLFSRYADVFVEEPEEVILARAQRFATEFYCGVKLEELASRHRLKALVEKLHRTKKKIQERHGMPPGALCAKCRQLAPALGDTWCTGCTSWELLGRELSASWDSSGARLLAGDLVLNAARQVKALRSLSAGLTRRAEQGSAGASRAEPAEQGGREGAHLRESLPRRRSSEGYSERPKEEESDKGDESEEEESRGRRRSKTPDHRPIKEDHSPVEKVEDIEKKEKKDIERAPGNQAPIGGSSTQHVRGRLSWGTCASEMAFVSGAEIDCYDHDQWSALQPLAGSVVECHLPTSSLRYTEDEWAAFFITQVETRLDGSLLLGVHFMGTPDATVADTIETMLRRGAKVHFCLSRPCLDVDPGHHIEALHVTRVRIWERDDFEADYLVKGIAGLMKKWIKELEGGDTGAKKRPAARTPRAKKPPGAGKDAGAPKGKREGAGRSGLTDEMRAELSRKLAAAKKRHKAHREEADDPGEEPEEDGSSIEEVSSSPEDIGLATGSVLDGPREKHKEKVAEARHKVQGALEDIKDSATKSLTGQLAQQAVALAAQRRKEKKKKKHKKKSTQTKLAEALSRILTGSSAGSKTKKKKKKKKKKDKKRKRRVTRDGTIVSCSSSCSSSSVQEEEDKVSSDTDLEAPIKKRSRDNPGSVLALLTSHVRETMDQAALTEVPTGEECVTKGVKIATYFAATLDLLRRGDVARVGDSLAARFMALHQALLDQSWATARHMELHAMEETSAGSAALVLASRKHGRLVEKVQGRGGGSWPGWSGGARGRGKGSWKGSGEAPWGQRREKGKGKEKGKKGRGKNAAWENKVGDWEKNKEKADEKAARTRAAFPIGEGDFARARRAFLSIRLEESVTESFVLDWAEMSWAVLACHACNTLWNGPKPFVTRAWNKQEKLLVEAVGASIKRMRRHGQAECNDLESLDKELRGRRVDYSGEEVGICHRGERVMNGLFGAYDGAPPGDAGTVCLACNVLPMGWGSSVAIMQEVSEKLLECPGIARESQLVRGRAIPLWMAGLVSEAATTGKAWWHVYLDNFAAGEVGPIGTSFDTGEMIHQRAEEAWEKAGVVSSAKKRKSKEITGQELGAFFAGDERTMGPSCERTIKLVQATVWLLSRPRLSKRLVQVIAGRWVHVFQYRRPTMSLLEATWEYVSSKGIRLELQSRVRRELFSCLGAIPFLQAFLGAQISGVTTASDASHWGGAVGISRCLTEVGDDFLRHCTSTPPLKTSGCLVISLFNGIGGAFRAYDIIGVKPLGMVAYDVHAPANRVTSRRWPTAELHGDVRTLDKAQIELWLLKHPGLTEIHLWGGFPCVDLSSVKFGAKGLSGPQSSLFYELPRILKLLRETVPSHVVIKYVAENVASMPKAECDKISEVLGVVPYHFNCVHAVPMQRPRLCWTSETLEDSMTGLTFRTQQHWTEVEAFAPYPDMEDWIEPGFDWPGGHQGYTLPTALKSIKRSRPPPAPAGINRCDEDTLARYQAEIVDSFVMYAIAHRDLSFAAMMVLGFYGLLRTGELMQIRPSDILVGRRAAVISLKDTKSGLRNAAHETVSITEDLALEILRAAISESKNSRCAAMLKPASTKQVSDILKYANEKNLSVVPMLKDKESASKLEGQKCIWKPVLTDNLVELLKSANEETGATGVGPLHDELVLSVLRATQLDTLDERKSAITELQALLELPGDQQSVRNRIRYMMNKSREEEDVAVEELQLSCGLVKKDAEKVIKMFACNVAIGKQYAHLLKQITCGRLNADGIILRKEVQKLIDSVQLYQDSQQGPRRHNVGLFATNVSSTASLKVNTGQSGLRSSTESDPAMVKEEEENGCQVLWDRIKGFVGPYLKAIAEWWEGFKCSQLLARLIVDHAFLGLDEELYLVDAERVARDELCEHRRGNNLPRILWKILLSNAPILAALFCTLAFLLNRSVLDATRLLMVTFACLRLYPFPANWLWSFLKYFSAVLLVLRTLYDLPVVCDKGDASTIFRILDSLKSADTRQLDEYNYSLGISSCAKSTMWQHALGLFRDMPEAKVQADVVCFSAVISAYQKASQWQKALTFLNEMPGWRTDPNGFCYSAAITSCEKATQWHQALQLYERMSVSAVPADVVSFSALMSSLGKLGKWKVGDFRKGECGWS</sequence>
<feature type="compositionally biased region" description="Basic and acidic residues" evidence="5">
    <location>
        <begin position="612"/>
        <end position="626"/>
    </location>
</feature>
<dbReference type="GO" id="GO:0008168">
    <property type="term" value="F:methyltransferase activity"/>
    <property type="evidence" value="ECO:0007669"/>
    <property type="project" value="UniProtKB-KW"/>
</dbReference>
<dbReference type="Pfam" id="PF01535">
    <property type="entry name" value="PPR"/>
    <property type="match status" value="2"/>
</dbReference>
<feature type="repeat" description="PPR" evidence="4">
    <location>
        <begin position="2137"/>
        <end position="2171"/>
    </location>
</feature>
<feature type="transmembrane region" description="Helical" evidence="6">
    <location>
        <begin position="83"/>
        <end position="106"/>
    </location>
</feature>
<dbReference type="OrthoDB" id="641149at2759"/>
<feature type="region of interest" description="Disordered" evidence="5">
    <location>
        <begin position="336"/>
        <end position="355"/>
    </location>
</feature>
<evidence type="ECO:0000313" key="8">
    <source>
        <dbReference type="EMBL" id="CAL4797149.1"/>
    </source>
</evidence>
<feature type="compositionally biased region" description="Basic residues" evidence="5">
    <location>
        <begin position="692"/>
        <end position="711"/>
    </location>
</feature>
<feature type="compositionally biased region" description="Basic and acidic residues" evidence="5">
    <location>
        <begin position="921"/>
        <end position="930"/>
    </location>
</feature>
<organism evidence="7">
    <name type="scientific">Cladocopium goreaui</name>
    <dbReference type="NCBI Taxonomy" id="2562237"/>
    <lineage>
        <taxon>Eukaryota</taxon>
        <taxon>Sar</taxon>
        <taxon>Alveolata</taxon>
        <taxon>Dinophyceae</taxon>
        <taxon>Suessiales</taxon>
        <taxon>Symbiodiniaceae</taxon>
        <taxon>Cladocopium</taxon>
    </lineage>
</organism>
<dbReference type="InterPro" id="IPR001525">
    <property type="entry name" value="C5_MeTfrase"/>
</dbReference>
<dbReference type="PANTHER" id="PTHR47447">
    <property type="entry name" value="OS03G0856100 PROTEIN"/>
    <property type="match status" value="1"/>
</dbReference>
<feature type="compositionally biased region" description="Acidic residues" evidence="5">
    <location>
        <begin position="578"/>
        <end position="591"/>
    </location>
</feature>
<feature type="compositionally biased region" description="Basic and acidic residues" evidence="5">
    <location>
        <begin position="263"/>
        <end position="291"/>
    </location>
</feature>
<evidence type="ECO:0000256" key="3">
    <source>
        <dbReference type="ARBA" id="ARBA00022737"/>
    </source>
</evidence>
<dbReference type="Proteomes" id="UP001152797">
    <property type="component" value="Unassembled WGS sequence"/>
</dbReference>
<evidence type="ECO:0000256" key="4">
    <source>
        <dbReference type="PROSITE-ProRule" id="PRU00708"/>
    </source>
</evidence>
<feature type="compositionally biased region" description="Basic residues" evidence="5">
    <location>
        <begin position="657"/>
        <end position="672"/>
    </location>
</feature>
<name>A0A9P1GGM0_9DINO</name>
<dbReference type="Gene3D" id="3.30.43.10">
    <property type="entry name" value="Uridine Diphospho-n-acetylenolpyruvylglucosamine Reductase, domain 2"/>
    <property type="match status" value="1"/>
</dbReference>
<feature type="region of interest" description="Disordered" evidence="5">
    <location>
        <begin position="862"/>
        <end position="930"/>
    </location>
</feature>
<dbReference type="Pfam" id="PF00145">
    <property type="entry name" value="DNA_methylase"/>
    <property type="match status" value="1"/>
</dbReference>
<keyword evidence="6" id="KW-0472">Membrane</keyword>
<accession>A0A9P1GGM0</accession>
<feature type="compositionally biased region" description="Low complexity" evidence="5">
    <location>
        <begin position="646"/>
        <end position="656"/>
    </location>
</feature>
<feature type="region of interest" description="Disordered" evidence="5">
    <location>
        <begin position="512"/>
        <end position="626"/>
    </location>
</feature>
<feature type="compositionally biased region" description="Gly residues" evidence="5">
    <location>
        <begin position="866"/>
        <end position="888"/>
    </location>
</feature>
<feature type="compositionally biased region" description="Low complexity" evidence="5">
    <location>
        <begin position="530"/>
        <end position="540"/>
    </location>
</feature>
<evidence type="ECO:0000256" key="5">
    <source>
        <dbReference type="SAM" id="MobiDB-lite"/>
    </source>
</evidence>
<feature type="compositionally biased region" description="Basic and acidic residues" evidence="5">
    <location>
        <begin position="542"/>
        <end position="562"/>
    </location>
</feature>
<feature type="compositionally biased region" description="Acidic residues" evidence="5">
    <location>
        <begin position="292"/>
        <end position="302"/>
    </location>
</feature>
<feature type="compositionally biased region" description="Low complexity" evidence="5">
    <location>
        <begin position="719"/>
        <end position="728"/>
    </location>
</feature>
<proteinExistence type="predicted"/>